<evidence type="ECO:0000313" key="2">
    <source>
        <dbReference type="EMBL" id="AKB15876.1"/>
    </source>
</evidence>
<organism evidence="2 3">
    <name type="scientific">Methanosarcina thermophila CHTI-55</name>
    <dbReference type="NCBI Taxonomy" id="1434121"/>
    <lineage>
        <taxon>Archaea</taxon>
        <taxon>Methanobacteriati</taxon>
        <taxon>Methanobacteriota</taxon>
        <taxon>Stenosarchaea group</taxon>
        <taxon>Methanomicrobia</taxon>
        <taxon>Methanosarcinales</taxon>
        <taxon>Methanosarcinaceae</taxon>
        <taxon>Methanosarcina</taxon>
    </lineage>
</organism>
<name>A0A0E3L0Y6_METTE</name>
<dbReference type="KEGG" id="mthe:MSTHC_1558"/>
<reference evidence="2 3" key="1">
    <citation type="submission" date="2014-07" db="EMBL/GenBank/DDBJ databases">
        <title>Methanogenic archaea and the global carbon cycle.</title>
        <authorList>
            <person name="Henriksen J.R."/>
            <person name="Luke J."/>
            <person name="Reinhart S."/>
            <person name="Benedict M.N."/>
            <person name="Youngblut N.D."/>
            <person name="Metcalf M.E."/>
            <person name="Whitaker R.J."/>
            <person name="Metcalf W.W."/>
        </authorList>
    </citation>
    <scope>NUCLEOTIDE SEQUENCE [LARGE SCALE GENOMIC DNA]</scope>
    <source>
        <strain evidence="2 3">CHTI-55</strain>
    </source>
</reference>
<dbReference type="InterPro" id="IPR015074">
    <property type="entry name" value="DUF1867"/>
</dbReference>
<accession>A0A0E3L0Y6</accession>
<dbReference type="Gene3D" id="3.40.1380.20">
    <property type="entry name" value="Pyruvate kinase, C-terminal domain"/>
    <property type="match status" value="1"/>
</dbReference>
<keyword evidence="2" id="KW-0808">Transferase</keyword>
<dbReference type="SUPFAM" id="SSF52935">
    <property type="entry name" value="PK C-terminal domain-like"/>
    <property type="match status" value="1"/>
</dbReference>
<evidence type="ECO:0000259" key="1">
    <source>
        <dbReference type="Pfam" id="PF02887"/>
    </source>
</evidence>
<dbReference type="Pfam" id="PF02887">
    <property type="entry name" value="PK_C"/>
    <property type="match status" value="1"/>
</dbReference>
<dbReference type="AlphaFoldDB" id="A0A0E3L0Y6"/>
<keyword evidence="2" id="KW-0418">Kinase</keyword>
<dbReference type="PIRSF" id="PIRSF016138">
    <property type="entry name" value="UCP016138"/>
    <property type="match status" value="1"/>
</dbReference>
<evidence type="ECO:0000313" key="3">
    <source>
        <dbReference type="Proteomes" id="UP000056925"/>
    </source>
</evidence>
<proteinExistence type="predicted"/>
<sequence length="235" mass="25692">MEGLTEILFYKGKSIRIIIDRKNRKRTHGREKSSNTGGKSMEKSILYFDNVGEQNTEAVIEAAAKRAAELQISHIVVASTSGKTALKMAEAVKGSGIKVIGISHQYGQKEKGKWEVEEEYKKKLEALGAVIATQSHMFSGIERSITKKFGGYSRAEVISDTLRSLFGKGFKVAIEVAIMAADSGYIPVSDNTEIIAIGGTRQGADVALVLRPAHSIDFFSLQVREIIAMPRAKED</sequence>
<dbReference type="Proteomes" id="UP000056925">
    <property type="component" value="Chromosome"/>
</dbReference>
<dbReference type="HOGENOM" id="CLU_095207_1_0_2"/>
<dbReference type="InterPro" id="IPR015795">
    <property type="entry name" value="Pyrv_Knase_C"/>
</dbReference>
<keyword evidence="2" id="KW-0670">Pyruvate</keyword>
<protein>
    <submittedName>
        <fullName evidence="2">Pyruvate kinase, alpha/beta domain</fullName>
    </submittedName>
</protein>
<dbReference type="InterPro" id="IPR036918">
    <property type="entry name" value="Pyrv_Knase_C_sf"/>
</dbReference>
<dbReference type="GO" id="GO:0016301">
    <property type="term" value="F:kinase activity"/>
    <property type="evidence" value="ECO:0007669"/>
    <property type="project" value="UniProtKB-KW"/>
</dbReference>
<dbReference type="PATRIC" id="fig|1434121.4.peg.1919"/>
<feature type="domain" description="Pyruvate kinase C-terminal" evidence="1">
    <location>
        <begin position="57"/>
        <end position="205"/>
    </location>
</feature>
<gene>
    <name evidence="2" type="ORF">MSTHC_1558</name>
</gene>
<dbReference type="EMBL" id="CP009502">
    <property type="protein sequence ID" value="AKB15876.1"/>
    <property type="molecule type" value="Genomic_DNA"/>
</dbReference>